<feature type="domain" description="Death" evidence="2">
    <location>
        <begin position="1146"/>
        <end position="1205"/>
    </location>
</feature>
<evidence type="ECO:0000259" key="2">
    <source>
        <dbReference type="PROSITE" id="PS50017"/>
    </source>
</evidence>
<dbReference type="AlphaFoldDB" id="A0A1X7TWD5"/>
<sequence length="1205" mass="137959">MLLGSAGTGKTSLKHSLMEEPFNPHTTSTIVSDVSSVRPFGHEWQTMRGNKWREATEEDEIEELKHLFESSFSRPFSRHASVLSTQYSHDESVSTYIAYDLNVESCIQSILERVGSTYKTTQSLIQPFLHIWDCGGQPMFLEILPAFLTPRTMFLLLFDASKDFRERWQSRQNTPDGEMLFGEVVNESTSDLMAKWMSTIHSHLVKHNKDSTSSPNLYCIGTRGDKLDKKGKKEVKKQIQFLYEEKEFSDLIKDVLIIDNTTSGKGEEDPSITVLRRAVDNFISKLVVRTPVNWVLFRKVVFQELKQNVITIVPEVLKFYHELGAVLYYPQIEGLKNKVILSPKWFVDTIGKVFTLEGCEEGWGGTRRWYLLRNKGILVQPLYQEVWQSSGIDPEEIMELLVYFRLAAQVQTELYDSRFKQYFLPAVLPGYTGDPNEVRPGYKLRASPVHITFSTGYVPPGFFTRLATAVATNDNVKLNIDYVYAAPVIRSKSIYRNRVCFSYGHPSDDFVLTDINEAIQVDVLRYVPESSHPVSLKLVCQKIMKLLEECCQQVEDTLNGHHADQSSRKVQYVCQCSPSKEVHYINDISAVKQTCSDPVYCKMKRRPRSLTSNESIWFNEERKGDLKLLQKIPTLKDDNNTKPTNQNVNSAKNYPPTQTSESNDDQQKVILTIRNLVDVIRVLEQGYFQNKKWRKLGLYLGLIHPELKTIEDNYPRDAERCLEECLAKWLTEDIEATWEKLAIAAGEVGEISVAEYISGAQELGWGSNLRSGKSIHLLEKKKLLLSGLLQSLCCLKTKEEEVFTLEGCEKGINWLELLQSKGILVQPLYQEVWQSSCVDPEDIIELLVHFRLAAQVQIDPYASRFKQYFLPAVLQGYAGDPNEVRPGYKLRASPVHITFSTGYVPPGFFTRLATTVATNANVKLNIDNNDYAAPAIHSKSIYRNRVCFSYGHPSDDFVLTDINEAIHIDVLRYVPESSHSVPFQTVCQKIITLLDACCQQVEDTLILYHGHHADRSSRRIQYVCQCKRSKEVHYIQDIDTEKQTNSDPVVYCKMERISRSLTDEESVWFKQKTKEISQEKQPEQIPPLKVIDDDDAKQTIQRVKSTTNHPSTEISERSNDQHKVLNIKNLVDIIRALKKDSFSTNKWRKLGLYLGLIYDDLNTIEDNHPRDNERCLQECLAKWLKGGFEATWDKLAIAVGEVEET</sequence>
<dbReference type="InParanoid" id="A0A1X7TWD5"/>
<dbReference type="CDD" id="cd01670">
    <property type="entry name" value="Death"/>
    <property type="match status" value="2"/>
</dbReference>
<accession>A0A1X7TWD5</accession>
<reference evidence="3" key="1">
    <citation type="submission" date="2017-05" db="UniProtKB">
        <authorList>
            <consortium name="EnsemblMetazoa"/>
        </authorList>
    </citation>
    <scope>IDENTIFICATION</scope>
</reference>
<dbReference type="InterPro" id="IPR011029">
    <property type="entry name" value="DEATH-like_dom_sf"/>
</dbReference>
<evidence type="ECO:0000313" key="3">
    <source>
        <dbReference type="EnsemblMetazoa" id="Aqu2.1.19496_001"/>
    </source>
</evidence>
<evidence type="ECO:0000256" key="1">
    <source>
        <dbReference type="SAM" id="MobiDB-lite"/>
    </source>
</evidence>
<dbReference type="InterPro" id="IPR000488">
    <property type="entry name" value="Death_dom"/>
</dbReference>
<feature type="region of interest" description="Disordered" evidence="1">
    <location>
        <begin position="633"/>
        <end position="665"/>
    </location>
</feature>
<organism evidence="3">
    <name type="scientific">Amphimedon queenslandica</name>
    <name type="common">Sponge</name>
    <dbReference type="NCBI Taxonomy" id="400682"/>
    <lineage>
        <taxon>Eukaryota</taxon>
        <taxon>Metazoa</taxon>
        <taxon>Porifera</taxon>
        <taxon>Demospongiae</taxon>
        <taxon>Heteroscleromorpha</taxon>
        <taxon>Haplosclerida</taxon>
        <taxon>Niphatidae</taxon>
        <taxon>Amphimedon</taxon>
    </lineage>
</organism>
<dbReference type="EnsemblMetazoa" id="Aqu2.1.19496_001">
    <property type="protein sequence ID" value="Aqu2.1.19496_001"/>
    <property type="gene ID" value="Aqu2.1.19496"/>
</dbReference>
<feature type="compositionally biased region" description="Polar residues" evidence="1">
    <location>
        <begin position="641"/>
        <end position="661"/>
    </location>
</feature>
<dbReference type="InterPro" id="IPR027417">
    <property type="entry name" value="P-loop_NTPase"/>
</dbReference>
<protein>
    <recommendedName>
        <fullName evidence="2">Death domain-containing protein</fullName>
    </recommendedName>
</protein>
<name>A0A1X7TWD5_AMPQE</name>
<dbReference type="Gene3D" id="3.40.50.300">
    <property type="entry name" value="P-loop containing nucleotide triphosphate hydrolases"/>
    <property type="match status" value="1"/>
</dbReference>
<dbReference type="Gene3D" id="1.10.533.10">
    <property type="entry name" value="Death Domain, Fas"/>
    <property type="match status" value="2"/>
</dbReference>
<dbReference type="GO" id="GO:0007165">
    <property type="term" value="P:signal transduction"/>
    <property type="evidence" value="ECO:0007669"/>
    <property type="project" value="InterPro"/>
</dbReference>
<dbReference type="SUPFAM" id="SSF52540">
    <property type="entry name" value="P-loop containing nucleoside triphosphate hydrolases"/>
    <property type="match status" value="1"/>
</dbReference>
<proteinExistence type="predicted"/>
<feature type="domain" description="Death" evidence="2">
    <location>
        <begin position="692"/>
        <end position="761"/>
    </location>
</feature>
<dbReference type="PROSITE" id="PS50017">
    <property type="entry name" value="DEATH_DOMAIN"/>
    <property type="match status" value="2"/>
</dbReference>